<dbReference type="AlphaFoldDB" id="A0A174HHG8"/>
<accession>A0A174HHG8</accession>
<protein>
    <submittedName>
        <fullName evidence="7">ATP synthase I chain</fullName>
    </submittedName>
</protein>
<reference evidence="7 8" key="1">
    <citation type="submission" date="2015-09" db="EMBL/GenBank/DDBJ databases">
        <authorList>
            <consortium name="Pathogen Informatics"/>
        </authorList>
    </citation>
    <scope>NUCLEOTIDE SEQUENCE [LARGE SCALE GENOMIC DNA]</scope>
    <source>
        <strain evidence="7 8">2789STDY5834855</strain>
    </source>
</reference>
<dbReference type="GO" id="GO:0005886">
    <property type="term" value="C:plasma membrane"/>
    <property type="evidence" value="ECO:0007669"/>
    <property type="project" value="UniProtKB-SubCell"/>
</dbReference>
<keyword evidence="2" id="KW-1003">Cell membrane</keyword>
<dbReference type="EMBL" id="CYZV01000044">
    <property type="protein sequence ID" value="CUO72836.1"/>
    <property type="molecule type" value="Genomic_DNA"/>
</dbReference>
<dbReference type="Proteomes" id="UP000095558">
    <property type="component" value="Unassembled WGS sequence"/>
</dbReference>
<dbReference type="RefSeq" id="WP_055277773.1">
    <property type="nucleotide sequence ID" value="NZ_CYZV01000044.1"/>
</dbReference>
<proteinExistence type="predicted"/>
<organism evidence="7 8">
    <name type="scientific">Clostridium disporicum</name>
    <dbReference type="NCBI Taxonomy" id="84024"/>
    <lineage>
        <taxon>Bacteria</taxon>
        <taxon>Bacillati</taxon>
        <taxon>Bacillota</taxon>
        <taxon>Clostridia</taxon>
        <taxon>Eubacteriales</taxon>
        <taxon>Clostridiaceae</taxon>
        <taxon>Clostridium</taxon>
    </lineage>
</organism>
<keyword evidence="5 6" id="KW-0472">Membrane</keyword>
<evidence type="ECO:0000256" key="5">
    <source>
        <dbReference type="ARBA" id="ARBA00023136"/>
    </source>
</evidence>
<keyword evidence="3 6" id="KW-0812">Transmembrane</keyword>
<evidence type="ECO:0000313" key="7">
    <source>
        <dbReference type="EMBL" id="CUO72836.1"/>
    </source>
</evidence>
<feature type="transmembrane region" description="Helical" evidence="6">
    <location>
        <begin position="37"/>
        <end position="57"/>
    </location>
</feature>
<dbReference type="OrthoDB" id="1937855at2"/>
<evidence type="ECO:0000313" key="8">
    <source>
        <dbReference type="Proteomes" id="UP000095558"/>
    </source>
</evidence>
<evidence type="ECO:0000256" key="3">
    <source>
        <dbReference type="ARBA" id="ARBA00022692"/>
    </source>
</evidence>
<evidence type="ECO:0000256" key="2">
    <source>
        <dbReference type="ARBA" id="ARBA00022475"/>
    </source>
</evidence>
<evidence type="ECO:0000256" key="6">
    <source>
        <dbReference type="SAM" id="Phobius"/>
    </source>
</evidence>
<keyword evidence="4 6" id="KW-1133">Transmembrane helix</keyword>
<feature type="transmembrane region" description="Helical" evidence="6">
    <location>
        <begin position="69"/>
        <end position="91"/>
    </location>
</feature>
<gene>
    <name evidence="7" type="ORF">ERS852470_03186</name>
</gene>
<comment type="subcellular location">
    <subcellularLocation>
        <location evidence="1">Cell membrane</location>
        <topology evidence="1">Multi-pass membrane protein</topology>
    </subcellularLocation>
</comment>
<name>A0A174HHG8_9CLOT</name>
<evidence type="ECO:0000256" key="4">
    <source>
        <dbReference type="ARBA" id="ARBA00022989"/>
    </source>
</evidence>
<sequence length="123" mass="13778">MAKDLKFIVKSVASNDFITGVGLFLLLALVGKCKIGLILFLGLIISMLNFIISAKITEKFINNPKKNKAILYPLSYLMRIITIVFIAVIFSNKIINLLVFLLGFFIHYIILVITTIKVQKGSE</sequence>
<feature type="transmembrane region" description="Helical" evidence="6">
    <location>
        <begin position="12"/>
        <end position="31"/>
    </location>
</feature>
<feature type="transmembrane region" description="Helical" evidence="6">
    <location>
        <begin position="97"/>
        <end position="116"/>
    </location>
</feature>
<evidence type="ECO:0000256" key="1">
    <source>
        <dbReference type="ARBA" id="ARBA00004651"/>
    </source>
</evidence>
<dbReference type="InterPro" id="IPR005598">
    <property type="entry name" value="ATP_synth_I"/>
</dbReference>
<dbReference type="Pfam" id="PF03899">
    <property type="entry name" value="ATP-synt_I"/>
    <property type="match status" value="1"/>
</dbReference>